<evidence type="ECO:0000313" key="2">
    <source>
        <dbReference type="Proteomes" id="UP000044602"/>
    </source>
</evidence>
<organism evidence="1 2">
    <name type="scientific">Verticillium longisporum</name>
    <name type="common">Verticillium dahliae var. longisporum</name>
    <dbReference type="NCBI Taxonomy" id="100787"/>
    <lineage>
        <taxon>Eukaryota</taxon>
        <taxon>Fungi</taxon>
        <taxon>Dikarya</taxon>
        <taxon>Ascomycota</taxon>
        <taxon>Pezizomycotina</taxon>
        <taxon>Sordariomycetes</taxon>
        <taxon>Hypocreomycetidae</taxon>
        <taxon>Glomerellales</taxon>
        <taxon>Plectosphaerellaceae</taxon>
        <taxon>Verticillium</taxon>
    </lineage>
</organism>
<proteinExistence type="predicted"/>
<keyword evidence="2" id="KW-1185">Reference proteome</keyword>
<sequence length="10" mass="1075">MLSSRAPTRG</sequence>
<name>A0A0G4MUZ8_VERLO</name>
<gene>
    <name evidence="1" type="ORF">BN1708_020446</name>
</gene>
<dbReference type="Proteomes" id="UP000044602">
    <property type="component" value="Unassembled WGS sequence"/>
</dbReference>
<evidence type="ECO:0000313" key="1">
    <source>
        <dbReference type="EMBL" id="CRK38068.1"/>
    </source>
</evidence>
<accession>A0A0G4MUZ8</accession>
<reference evidence="1 2" key="1">
    <citation type="submission" date="2015-05" db="EMBL/GenBank/DDBJ databases">
        <authorList>
            <person name="Wang D.B."/>
            <person name="Wang M."/>
        </authorList>
    </citation>
    <scope>NUCLEOTIDE SEQUENCE [LARGE SCALE GENOMIC DNA]</scope>
    <source>
        <strain evidence="1">VL1</strain>
    </source>
</reference>
<protein>
    <submittedName>
        <fullName evidence="1">Uncharacterized protein</fullName>
    </submittedName>
</protein>
<dbReference type="EMBL" id="CVQH01025236">
    <property type="protein sequence ID" value="CRK38068.1"/>
    <property type="molecule type" value="Genomic_DNA"/>
</dbReference>